<proteinExistence type="predicted"/>
<feature type="transmembrane region" description="Helical" evidence="1">
    <location>
        <begin position="35"/>
        <end position="54"/>
    </location>
</feature>
<reference evidence="2" key="1">
    <citation type="submission" date="2023-10" db="EMBL/GenBank/DDBJ databases">
        <authorList>
            <person name="Chen Y."/>
            <person name="Shah S."/>
            <person name="Dougan E. K."/>
            <person name="Thang M."/>
            <person name="Chan C."/>
        </authorList>
    </citation>
    <scope>NUCLEOTIDE SEQUENCE [LARGE SCALE GENOMIC DNA]</scope>
</reference>
<keyword evidence="1" id="KW-0812">Transmembrane</keyword>
<feature type="transmembrane region" description="Helical" evidence="1">
    <location>
        <begin position="85"/>
        <end position="112"/>
    </location>
</feature>
<protein>
    <recommendedName>
        <fullName evidence="4">Tetraspanin</fullName>
    </recommendedName>
</protein>
<organism evidence="2 3">
    <name type="scientific">Prorocentrum cordatum</name>
    <dbReference type="NCBI Taxonomy" id="2364126"/>
    <lineage>
        <taxon>Eukaryota</taxon>
        <taxon>Sar</taxon>
        <taxon>Alveolata</taxon>
        <taxon>Dinophyceae</taxon>
        <taxon>Prorocentrales</taxon>
        <taxon>Prorocentraceae</taxon>
        <taxon>Prorocentrum</taxon>
    </lineage>
</organism>
<sequence length="271" mass="29466">MASSCFHCSGTGQYTPRDLPRPSNRYREGSRCCELVALSITAIPVCFLALMVVVEVQSAFSNRDFLTVDDATAYVMHSTGNPFRLSYLVAGCGVAALATMVAFAFGFCCALFSKGKKIQLLNIIFLGIVAVLTVLQILLAVLLLVGLWTYVPALDEHIEDMCRQERDHHCSLERPPTFVAHVCGVMSDLVSFCSEPCGFVSQMCEGGFDRGLKVVDYVFGVALMSGLSSSLACCCLGCFVSELVTGKSVVDTCDCCGCMDRYDRSHQYKPI</sequence>
<keyword evidence="1" id="KW-0472">Membrane</keyword>
<gene>
    <name evidence="2" type="ORF">PCOR1329_LOCUS26520</name>
</gene>
<evidence type="ECO:0008006" key="4">
    <source>
        <dbReference type="Google" id="ProtNLM"/>
    </source>
</evidence>
<feature type="transmembrane region" description="Helical" evidence="1">
    <location>
        <begin position="124"/>
        <end position="151"/>
    </location>
</feature>
<feature type="transmembrane region" description="Helical" evidence="1">
    <location>
        <begin position="217"/>
        <end position="240"/>
    </location>
</feature>
<evidence type="ECO:0000313" key="3">
    <source>
        <dbReference type="Proteomes" id="UP001189429"/>
    </source>
</evidence>
<dbReference type="EMBL" id="CAUYUJ010009447">
    <property type="protein sequence ID" value="CAK0826819.1"/>
    <property type="molecule type" value="Genomic_DNA"/>
</dbReference>
<evidence type="ECO:0000256" key="1">
    <source>
        <dbReference type="SAM" id="Phobius"/>
    </source>
</evidence>
<keyword evidence="1" id="KW-1133">Transmembrane helix</keyword>
<comment type="caution">
    <text evidence="2">The sequence shown here is derived from an EMBL/GenBank/DDBJ whole genome shotgun (WGS) entry which is preliminary data.</text>
</comment>
<evidence type="ECO:0000313" key="2">
    <source>
        <dbReference type="EMBL" id="CAK0826819.1"/>
    </source>
</evidence>
<accession>A0ABN9S557</accession>
<keyword evidence="3" id="KW-1185">Reference proteome</keyword>
<name>A0ABN9S557_9DINO</name>
<dbReference type="Proteomes" id="UP001189429">
    <property type="component" value="Unassembled WGS sequence"/>
</dbReference>